<feature type="domain" description="Transposase IS204/IS1001/IS1096/IS1165 DDE" evidence="1">
    <location>
        <begin position="151"/>
        <end position="387"/>
    </location>
</feature>
<feature type="domain" description="Transposase IS204/IS1001/IS1096/IS1165 zinc-finger" evidence="2">
    <location>
        <begin position="39"/>
        <end position="83"/>
    </location>
</feature>
<dbReference type="InterPro" id="IPR002560">
    <property type="entry name" value="Transposase_DDE"/>
</dbReference>
<dbReference type="InterPro" id="IPR047951">
    <property type="entry name" value="Transpos_ISL3"/>
</dbReference>
<dbReference type="PANTHER" id="PTHR33498:SF1">
    <property type="entry name" value="TRANSPOSASE FOR INSERTION SEQUENCE ELEMENT IS1557"/>
    <property type="match status" value="1"/>
</dbReference>
<dbReference type="RefSeq" id="WP_260978562.1">
    <property type="nucleotide sequence ID" value="NZ_JAODBU010000005.1"/>
</dbReference>
<gene>
    <name evidence="3" type="ORF">N5B56_05905</name>
</gene>
<evidence type="ECO:0000313" key="3">
    <source>
        <dbReference type="EMBL" id="MCT7398622.1"/>
    </source>
</evidence>
<evidence type="ECO:0000259" key="1">
    <source>
        <dbReference type="Pfam" id="PF01610"/>
    </source>
</evidence>
<keyword evidence="4" id="KW-1185">Reference proteome</keyword>
<dbReference type="Pfam" id="PF01610">
    <property type="entry name" value="DDE_Tnp_ISL3"/>
    <property type="match status" value="1"/>
</dbReference>
<dbReference type="PANTHER" id="PTHR33498">
    <property type="entry name" value="TRANSPOSASE FOR INSERTION SEQUENCE ELEMENT IS1557"/>
    <property type="match status" value="1"/>
</dbReference>
<dbReference type="Pfam" id="PF14690">
    <property type="entry name" value="Zn_ribbon_ISL3"/>
    <property type="match status" value="1"/>
</dbReference>
<organism evidence="3 4">
    <name type="scientific">Eubacterium album</name>
    <dbReference type="NCBI Taxonomy" id="2978477"/>
    <lineage>
        <taxon>Bacteria</taxon>
        <taxon>Bacillati</taxon>
        <taxon>Bacillota</taxon>
        <taxon>Clostridia</taxon>
        <taxon>Eubacteriales</taxon>
        <taxon>Eubacteriaceae</taxon>
        <taxon>Eubacterium</taxon>
    </lineage>
</organism>
<dbReference type="NCBIfam" id="NF033550">
    <property type="entry name" value="transpos_ISL3"/>
    <property type="match status" value="1"/>
</dbReference>
<protein>
    <submittedName>
        <fullName evidence="3">ISL3 family transposase</fullName>
    </submittedName>
</protein>
<reference evidence="3" key="1">
    <citation type="submission" date="2022-09" db="EMBL/GenBank/DDBJ databases">
        <title>Eubacterium sp. LFL-14 isolated from human feces.</title>
        <authorList>
            <person name="Liu F."/>
        </authorList>
    </citation>
    <scope>NUCLEOTIDE SEQUENCE</scope>
    <source>
        <strain evidence="3">LFL-14</strain>
    </source>
</reference>
<dbReference type="Proteomes" id="UP001431199">
    <property type="component" value="Unassembled WGS sequence"/>
</dbReference>
<dbReference type="EMBL" id="JAODBU010000005">
    <property type="protein sequence ID" value="MCT7398622.1"/>
    <property type="molecule type" value="Genomic_DNA"/>
</dbReference>
<accession>A0ABT2LZ99</accession>
<sequence length="394" mass="46374">MPNNDYISNILEIKDLFITNIDYTSKENHIYFMLKRKDCVCPHCKAITNKVHDYRTSIIKDSPIMGKSTFLHYRKRRYHCDSCDRHFTEPFSLLPKNCRLTTRLCFEAIHLLKSSLNVSNVASQLGISVSSIFRRLKDIKHQKPKTLPLVLSIDEFKGNSGGNKYHSILTAPKEHKVFDILPSRTQYRLEEYLRDFPNRKDVRYFVMDMYKVYKDIAQRLLPNATIVIDKFHVVKQVTGATERVRIRIQKQMHPSKRKYFKRSRKLILAHKDKLNGENLEALEVMLQQSNDLAQAYYLKELFYDFMNSKSSTEAKLKFRKFINAASVSELDEFNSVLITLANWAKYILNSFDCPYTNGYTEGMNNKIKVIKRNAYGYRNFENFRNRIMLSCDTI</sequence>
<evidence type="ECO:0000313" key="4">
    <source>
        <dbReference type="Proteomes" id="UP001431199"/>
    </source>
</evidence>
<proteinExistence type="predicted"/>
<comment type="caution">
    <text evidence="3">The sequence shown here is derived from an EMBL/GenBank/DDBJ whole genome shotgun (WGS) entry which is preliminary data.</text>
</comment>
<dbReference type="InterPro" id="IPR029261">
    <property type="entry name" value="Transposase_Znf"/>
</dbReference>
<evidence type="ECO:0000259" key="2">
    <source>
        <dbReference type="Pfam" id="PF14690"/>
    </source>
</evidence>
<name>A0ABT2LZ99_9FIRM</name>